<dbReference type="EMBL" id="BJFL01000034">
    <property type="protein sequence ID" value="GDY33134.1"/>
    <property type="molecule type" value="Genomic_DNA"/>
</dbReference>
<organism evidence="2 3">
    <name type="scientific">Gandjariella thermophila</name>
    <dbReference type="NCBI Taxonomy" id="1931992"/>
    <lineage>
        <taxon>Bacteria</taxon>
        <taxon>Bacillati</taxon>
        <taxon>Actinomycetota</taxon>
        <taxon>Actinomycetes</taxon>
        <taxon>Pseudonocardiales</taxon>
        <taxon>Pseudonocardiaceae</taxon>
        <taxon>Gandjariella</taxon>
    </lineage>
</organism>
<dbReference type="Pfam" id="PF00773">
    <property type="entry name" value="RNB"/>
    <property type="match status" value="1"/>
</dbReference>
<dbReference type="PANTHER" id="PTHR23355:SF42">
    <property type="entry name" value="RIBONUCLEASE II, CHLOROPLASTIC_MITOCHONDRIAL"/>
    <property type="match status" value="1"/>
</dbReference>
<dbReference type="OrthoDB" id="5800376at2"/>
<feature type="domain" description="RNB" evidence="1">
    <location>
        <begin position="47"/>
        <end position="365"/>
    </location>
</feature>
<dbReference type="SUPFAM" id="SSF50249">
    <property type="entry name" value="Nucleic acid-binding proteins"/>
    <property type="match status" value="1"/>
</dbReference>
<reference evidence="3" key="1">
    <citation type="submission" date="2019-04" db="EMBL/GenBank/DDBJ databases">
        <title>Draft genome sequence of Pseudonocardiaceae bacterium SL3-2-4.</title>
        <authorList>
            <person name="Ningsih F."/>
            <person name="Yokota A."/>
            <person name="Sakai Y."/>
            <person name="Nanatani K."/>
            <person name="Yabe S."/>
            <person name="Oetari A."/>
            <person name="Sjamsuridzal W."/>
        </authorList>
    </citation>
    <scope>NUCLEOTIDE SEQUENCE [LARGE SCALE GENOMIC DNA]</scope>
    <source>
        <strain evidence="3">SL3-2-4</strain>
    </source>
</reference>
<comment type="caution">
    <text evidence="2">The sequence shown here is derived from an EMBL/GenBank/DDBJ whole genome shotgun (WGS) entry which is preliminary data.</text>
</comment>
<dbReference type="InterPro" id="IPR001900">
    <property type="entry name" value="RNase_II/R"/>
</dbReference>
<dbReference type="GO" id="GO:0000932">
    <property type="term" value="C:P-body"/>
    <property type="evidence" value="ECO:0007669"/>
    <property type="project" value="TreeGrafter"/>
</dbReference>
<dbReference type="RefSeq" id="WP_137816117.1">
    <property type="nucleotide sequence ID" value="NZ_BJFL01000034.1"/>
</dbReference>
<dbReference type="GO" id="GO:0006402">
    <property type="term" value="P:mRNA catabolic process"/>
    <property type="evidence" value="ECO:0007669"/>
    <property type="project" value="TreeGrafter"/>
</dbReference>
<dbReference type="InterPro" id="IPR050180">
    <property type="entry name" value="RNR_Ribonuclease"/>
</dbReference>
<proteinExistence type="predicted"/>
<dbReference type="GO" id="GO:0003723">
    <property type="term" value="F:RNA binding"/>
    <property type="evidence" value="ECO:0007669"/>
    <property type="project" value="InterPro"/>
</dbReference>
<accession>A0A4D4JC11</accession>
<dbReference type="InterPro" id="IPR012340">
    <property type="entry name" value="NA-bd_OB-fold"/>
</dbReference>
<evidence type="ECO:0000313" key="3">
    <source>
        <dbReference type="Proteomes" id="UP000298860"/>
    </source>
</evidence>
<dbReference type="AlphaFoldDB" id="A0A4D4JC11"/>
<gene>
    <name evidence="2" type="ORF">GTS_47670</name>
</gene>
<dbReference type="SMART" id="SM00955">
    <property type="entry name" value="RNB"/>
    <property type="match status" value="1"/>
</dbReference>
<dbReference type="Proteomes" id="UP000298860">
    <property type="component" value="Unassembled WGS sequence"/>
</dbReference>
<dbReference type="GO" id="GO:0000175">
    <property type="term" value="F:3'-5'-RNA exonuclease activity"/>
    <property type="evidence" value="ECO:0007669"/>
    <property type="project" value="TreeGrafter"/>
</dbReference>
<evidence type="ECO:0000313" key="2">
    <source>
        <dbReference type="EMBL" id="GDY33134.1"/>
    </source>
</evidence>
<name>A0A4D4JC11_9PSEU</name>
<sequence length="469" mass="50499">MPFPAGEEALDFTEVRAEFGLRVEFPAGAMAEAERGALDGRARLRNRVDATDLPLVTVDPLGSADLDQALLVRRRGPGFRLYHAIADAAAFVRPGGPLDAEARRRGQTLYLPDGPVPLHPTVLSEGAASLLPGQVRPAALWIIDCDRDGEPERCRVHRALVRSVARLDYDTVQARFDAGAPHPSLAALPELGRLRRELALRRGAVELQLPEQKIEPDGDGGWRLAVRLRREAEEWTAEMSILTGICAARLMLDGGVGILRTVPTPEPEAVTALRRMAQALDIPWQDGHDPASVLAGLDPDHPASLALHLDATRLLRGAGYTAFDGSEPPVAGHAGIGAPYAHVTAPLRRLVDRFAAEVCLAVSADAAVPEWARAALPGLPALMATSDALAARVERTCLDQVQAWVLADRVGEVFNAVVLRAEATGAEVFVNPPPVMARCDGEGLPDGERIRVRLAEADPLRRRVRFELP</sequence>
<dbReference type="Pfam" id="PF18614">
    <property type="entry name" value="RNase_II_C_S1"/>
    <property type="match status" value="1"/>
</dbReference>
<protein>
    <submittedName>
        <fullName evidence="2">Ribonuclease R</fullName>
    </submittedName>
</protein>
<evidence type="ECO:0000259" key="1">
    <source>
        <dbReference type="SMART" id="SM00955"/>
    </source>
</evidence>
<keyword evidence="3" id="KW-1185">Reference proteome</keyword>
<dbReference type="InterPro" id="IPR040596">
    <property type="entry name" value="RNase_II_C_S1"/>
</dbReference>
<dbReference type="PANTHER" id="PTHR23355">
    <property type="entry name" value="RIBONUCLEASE"/>
    <property type="match status" value="1"/>
</dbReference>